<evidence type="ECO:0000259" key="11">
    <source>
        <dbReference type="Pfam" id="PF02769"/>
    </source>
</evidence>
<dbReference type="SUPFAM" id="SSF56042">
    <property type="entry name" value="PurM C-terminal domain-like"/>
    <property type="match status" value="1"/>
</dbReference>
<comment type="function">
    <text evidence="9">Synthesizes selenophosphate from selenide and ATP.</text>
</comment>
<comment type="catalytic activity">
    <reaction evidence="9">
        <text>hydrogenselenide + ATP + H2O = selenophosphate + AMP + phosphate + 2 H(+)</text>
        <dbReference type="Rhea" id="RHEA:18737"/>
        <dbReference type="ChEBI" id="CHEBI:15377"/>
        <dbReference type="ChEBI" id="CHEBI:15378"/>
        <dbReference type="ChEBI" id="CHEBI:16144"/>
        <dbReference type="ChEBI" id="CHEBI:29317"/>
        <dbReference type="ChEBI" id="CHEBI:30616"/>
        <dbReference type="ChEBI" id="CHEBI:43474"/>
        <dbReference type="ChEBI" id="CHEBI:456215"/>
        <dbReference type="EC" id="2.7.9.3"/>
    </reaction>
</comment>
<comment type="cofactor">
    <cofactor evidence="9">
        <name>Mg(2+)</name>
        <dbReference type="ChEBI" id="CHEBI:18420"/>
    </cofactor>
    <text evidence="9">Binds 1 Mg(2+) ion per monomer.</text>
</comment>
<evidence type="ECO:0000313" key="12">
    <source>
        <dbReference type="EMBL" id="SIQ52985.1"/>
    </source>
</evidence>
<dbReference type="NCBIfam" id="TIGR00476">
    <property type="entry name" value="selD"/>
    <property type="match status" value="1"/>
</dbReference>
<evidence type="ECO:0000256" key="9">
    <source>
        <dbReference type="HAMAP-Rule" id="MF_00625"/>
    </source>
</evidence>
<feature type="binding site" description="in other chain" evidence="9">
    <location>
        <position position="71"/>
    </location>
    <ligand>
        <name>ATP</name>
        <dbReference type="ChEBI" id="CHEBI:30616"/>
        <note>ligand shared between dimeric partners</note>
    </ligand>
</feature>
<organism evidence="12 13">
    <name type="scientific">Halanaerobium kushneri</name>
    <dbReference type="NCBI Taxonomy" id="56779"/>
    <lineage>
        <taxon>Bacteria</taxon>
        <taxon>Bacillati</taxon>
        <taxon>Bacillota</taxon>
        <taxon>Clostridia</taxon>
        <taxon>Halanaerobiales</taxon>
        <taxon>Halanaerobiaceae</taxon>
        <taxon>Halanaerobium</taxon>
    </lineage>
</organism>
<feature type="binding site" description="in other chain" evidence="9">
    <location>
        <begin position="28"/>
        <end position="30"/>
    </location>
    <ligand>
        <name>ATP</name>
        <dbReference type="ChEBI" id="CHEBI:30616"/>
        <note>ligand shared between dimeric partners</note>
    </ligand>
</feature>
<evidence type="ECO:0000256" key="7">
    <source>
        <dbReference type="ARBA" id="ARBA00022842"/>
    </source>
</evidence>
<feature type="binding site" evidence="9">
    <location>
        <begin position="118"/>
        <end position="120"/>
    </location>
    <ligand>
        <name>ATP</name>
        <dbReference type="ChEBI" id="CHEBI:30616"/>
        <note>ligand shared between dimeric partners</note>
    </ligand>
</feature>
<feature type="domain" description="PurM-like C-terminal" evidence="11">
    <location>
        <begin position="148"/>
        <end position="322"/>
    </location>
</feature>
<dbReference type="GO" id="GO:0016260">
    <property type="term" value="P:selenocysteine biosynthetic process"/>
    <property type="evidence" value="ECO:0007669"/>
    <property type="project" value="InterPro"/>
</dbReference>
<keyword evidence="5 9" id="KW-0418">Kinase</keyword>
<name>A0A1N6TI14_9FIRM</name>
<evidence type="ECO:0000256" key="4">
    <source>
        <dbReference type="ARBA" id="ARBA00022741"/>
    </source>
</evidence>
<proteinExistence type="inferred from homology"/>
<dbReference type="InterPro" id="IPR036921">
    <property type="entry name" value="PurM-like_N_sf"/>
</dbReference>
<dbReference type="SUPFAM" id="SSF55326">
    <property type="entry name" value="PurM N-terminal domain-like"/>
    <property type="match status" value="1"/>
</dbReference>
<keyword evidence="7 9" id="KW-0460">Magnesium</keyword>
<dbReference type="Gene3D" id="3.90.650.10">
    <property type="entry name" value="PurM-like C-terminal domain"/>
    <property type="match status" value="1"/>
</dbReference>
<dbReference type="InterPro" id="IPR004536">
    <property type="entry name" value="SPS/SelD"/>
</dbReference>
<keyword evidence="2 9" id="KW-0808">Transferase</keyword>
<evidence type="ECO:0000256" key="1">
    <source>
        <dbReference type="ARBA" id="ARBA00008026"/>
    </source>
</evidence>
<dbReference type="Pfam" id="PF02769">
    <property type="entry name" value="AIRS_C"/>
    <property type="match status" value="1"/>
</dbReference>
<keyword evidence="13" id="KW-1185">Reference proteome</keyword>
<dbReference type="InterPro" id="IPR016188">
    <property type="entry name" value="PurM-like_N"/>
</dbReference>
<dbReference type="HAMAP" id="MF_00625">
    <property type="entry name" value="SelD"/>
    <property type="match status" value="1"/>
</dbReference>
<dbReference type="AlphaFoldDB" id="A0A1N6TI14"/>
<dbReference type="STRING" id="56779.SAMN05421834_10583"/>
<dbReference type="InterPro" id="IPR036676">
    <property type="entry name" value="PurM-like_C_sf"/>
</dbReference>
<evidence type="ECO:0000256" key="2">
    <source>
        <dbReference type="ARBA" id="ARBA00022679"/>
    </source>
</evidence>
<dbReference type="GO" id="GO:0005737">
    <property type="term" value="C:cytoplasm"/>
    <property type="evidence" value="ECO:0007669"/>
    <property type="project" value="TreeGrafter"/>
</dbReference>
<dbReference type="InterPro" id="IPR010918">
    <property type="entry name" value="PurM-like_C_dom"/>
</dbReference>
<gene>
    <name evidence="9" type="primary">selD</name>
    <name evidence="12" type="ORF">SAMN05421834_10583</name>
</gene>
<feature type="domain" description="PurM-like N-terminal" evidence="10">
    <location>
        <begin position="30"/>
        <end position="136"/>
    </location>
</feature>
<dbReference type="Pfam" id="PF00586">
    <property type="entry name" value="AIRS"/>
    <property type="match status" value="1"/>
</dbReference>
<sequence length="332" mass="35627">MGPRALAQVLRRVKFPADPEKLLIGLDKADDAAVYQLTEELALIQTLDFFTPVVNDPYLFGQVAAANALSDVYAMGGKPILAMNIVGFPSCLEGEILSQILQGGADKVKEAGASLCGGHTVEDDEPKYGLSVTGIIEPNKLVSNSSIQPGDSLILTKPLGTGVMVSAIKAGLASSNIDNPAVASMLELNNKAVKYFDQYQINACTDITGFGLIGHLLEMSENSSLELSIEAAEIPIFSECREYVESGLLPAGAYKNRDNYEDFVTHLGERDQILYELMYDPQTSGGLLISVAEKDAADFLIDLYAEDIEAALIGKATEKDNGSNKGVKIIWE</sequence>
<keyword evidence="4 9" id="KW-0547">Nucleotide-binding</keyword>
<dbReference type="EMBL" id="FTNC01000005">
    <property type="protein sequence ID" value="SIQ52985.1"/>
    <property type="molecule type" value="Genomic_DNA"/>
</dbReference>
<feature type="binding site" evidence="9">
    <location>
        <position position="206"/>
    </location>
    <ligand>
        <name>Mg(2+)</name>
        <dbReference type="ChEBI" id="CHEBI:18420"/>
    </ligand>
</feature>
<keyword evidence="3 9" id="KW-0479">Metal-binding</keyword>
<dbReference type="Proteomes" id="UP000185669">
    <property type="component" value="Unassembled WGS sequence"/>
</dbReference>
<comment type="caution">
    <text evidence="9">Lacks conserved residue(s) required for the propagation of feature annotation.</text>
</comment>
<reference evidence="13" key="1">
    <citation type="submission" date="2017-01" db="EMBL/GenBank/DDBJ databases">
        <authorList>
            <person name="Varghese N."/>
            <person name="Submissions S."/>
        </authorList>
    </citation>
    <scope>NUCLEOTIDE SEQUENCE [LARGE SCALE GENOMIC DNA]</scope>
    <source>
        <strain evidence="13">ATCC 700103</strain>
    </source>
</reference>
<evidence type="ECO:0000256" key="8">
    <source>
        <dbReference type="ARBA" id="ARBA00023266"/>
    </source>
</evidence>
<keyword evidence="6 9" id="KW-0067">ATP-binding</keyword>
<dbReference type="PIRSF" id="PIRSF036407">
    <property type="entry name" value="Selenphspht_syn"/>
    <property type="match status" value="1"/>
</dbReference>
<dbReference type="EC" id="2.7.9.3" evidence="9"/>
<dbReference type="GO" id="GO:0005524">
    <property type="term" value="F:ATP binding"/>
    <property type="evidence" value="ECO:0007669"/>
    <property type="project" value="UniProtKB-UniRule"/>
</dbReference>
<comment type="subunit">
    <text evidence="9">Homodimer.</text>
</comment>
<dbReference type="Gene3D" id="3.30.1330.10">
    <property type="entry name" value="PurM-like, N-terminal domain"/>
    <property type="match status" value="1"/>
</dbReference>
<dbReference type="GO" id="GO:0000287">
    <property type="term" value="F:magnesium ion binding"/>
    <property type="evidence" value="ECO:0007669"/>
    <property type="project" value="UniProtKB-UniRule"/>
</dbReference>
<dbReference type="FunFam" id="3.30.1330.10:FF:000003">
    <property type="entry name" value="Selenide, water dikinase"/>
    <property type="match status" value="1"/>
</dbReference>
<dbReference type="PANTHER" id="PTHR10256:SF0">
    <property type="entry name" value="INACTIVE SELENIDE, WATER DIKINASE-LIKE PROTEIN-RELATED"/>
    <property type="match status" value="1"/>
</dbReference>
<evidence type="ECO:0000256" key="6">
    <source>
        <dbReference type="ARBA" id="ARBA00022840"/>
    </source>
</evidence>
<evidence type="ECO:0000256" key="5">
    <source>
        <dbReference type="ARBA" id="ARBA00022777"/>
    </source>
</evidence>
<feature type="binding site" description="in other chain" evidence="9">
    <location>
        <position position="48"/>
    </location>
    <ligand>
        <name>ATP</name>
        <dbReference type="ChEBI" id="CHEBI:30616"/>
        <note>ligand shared between dimeric partners</note>
    </ligand>
</feature>
<feature type="binding site" evidence="9">
    <location>
        <position position="71"/>
    </location>
    <ligand>
        <name>Mg(2+)</name>
        <dbReference type="ChEBI" id="CHEBI:18420"/>
    </ligand>
</feature>
<evidence type="ECO:0000256" key="3">
    <source>
        <dbReference type="ARBA" id="ARBA00022723"/>
    </source>
</evidence>
<keyword evidence="8 9" id="KW-0711">Selenium</keyword>
<protein>
    <recommendedName>
        <fullName evidence="9">Selenide, water dikinase</fullName>
        <ecNumber evidence="9">2.7.9.3</ecNumber>
    </recommendedName>
    <alternativeName>
        <fullName evidence="9">Selenium donor protein</fullName>
    </alternativeName>
    <alternativeName>
        <fullName evidence="9">Selenophosphate synthase</fullName>
    </alternativeName>
</protein>
<dbReference type="NCBIfam" id="NF002098">
    <property type="entry name" value="PRK00943.1"/>
    <property type="match status" value="1"/>
</dbReference>
<dbReference type="GO" id="GO:0004756">
    <property type="term" value="F:selenide, water dikinase activity"/>
    <property type="evidence" value="ECO:0007669"/>
    <property type="project" value="UniProtKB-UniRule"/>
</dbReference>
<evidence type="ECO:0000313" key="13">
    <source>
        <dbReference type="Proteomes" id="UP000185669"/>
    </source>
</evidence>
<comment type="similarity">
    <text evidence="1 9">Belongs to the selenophosphate synthase 1 family. Class I subfamily.</text>
</comment>
<dbReference type="CDD" id="cd02195">
    <property type="entry name" value="SelD"/>
    <property type="match status" value="1"/>
</dbReference>
<feature type="binding site" evidence="9">
    <location>
        <position position="31"/>
    </location>
    <ligand>
        <name>Mg(2+)</name>
        <dbReference type="ChEBI" id="CHEBI:18420"/>
    </ligand>
</feature>
<evidence type="ECO:0000259" key="10">
    <source>
        <dbReference type="Pfam" id="PF00586"/>
    </source>
</evidence>
<dbReference type="InterPro" id="IPR023061">
    <property type="entry name" value="SelD_I"/>
</dbReference>
<accession>A0A1N6TI14</accession>
<dbReference type="PANTHER" id="PTHR10256">
    <property type="entry name" value="SELENIDE, WATER DIKINASE"/>
    <property type="match status" value="1"/>
</dbReference>